<dbReference type="KEGG" id="cmd:B841_02365"/>
<keyword evidence="4" id="KW-1185">Reference proteome</keyword>
<dbReference type="HOGENOM" id="CLU_139634_0_0_11"/>
<organism evidence="3 4">
    <name type="scientific">Corynebacterium maris DSM 45190</name>
    <dbReference type="NCBI Taxonomy" id="1224163"/>
    <lineage>
        <taxon>Bacteria</taxon>
        <taxon>Bacillati</taxon>
        <taxon>Actinomycetota</taxon>
        <taxon>Actinomycetes</taxon>
        <taxon>Mycobacteriales</taxon>
        <taxon>Corynebacteriaceae</taxon>
        <taxon>Corynebacterium</taxon>
    </lineage>
</organism>
<gene>
    <name evidence="3" type="ORF">B841_02365</name>
</gene>
<dbReference type="GO" id="GO:0005840">
    <property type="term" value="C:ribosome"/>
    <property type="evidence" value="ECO:0007669"/>
    <property type="project" value="UniProtKB-KW"/>
</dbReference>
<dbReference type="EMBL" id="CP003924">
    <property type="protein sequence ID" value="AGS33956.1"/>
    <property type="molecule type" value="Genomic_DNA"/>
</dbReference>
<keyword evidence="2" id="KW-0732">Signal</keyword>
<feature type="compositionally biased region" description="Low complexity" evidence="1">
    <location>
        <begin position="85"/>
        <end position="108"/>
    </location>
</feature>
<dbReference type="AlphaFoldDB" id="S5TGB9"/>
<dbReference type="AntiFam" id="ANF00182">
    <property type="entry name" value="Shadow ORF (opposite rplL)"/>
</dbReference>
<evidence type="ECO:0000313" key="3">
    <source>
        <dbReference type="EMBL" id="AGS33956.1"/>
    </source>
</evidence>
<reference evidence="3 4" key="1">
    <citation type="submission" date="2012-11" db="EMBL/GenBank/DDBJ databases">
        <title>The complete genome sequence of Corynebacterium maris Coryn-1 (=DSM 45190).</title>
        <authorList>
            <person name="Schaffert L."/>
            <person name="Albersmeier A."/>
            <person name="Kalinowski J."/>
            <person name="Ruckert C."/>
        </authorList>
    </citation>
    <scope>NUCLEOTIDE SEQUENCE [LARGE SCALE GENOMIC DNA]</scope>
    <source>
        <strain evidence="4">Coryn-1</strain>
    </source>
</reference>
<dbReference type="eggNOG" id="ENOG50319XZ">
    <property type="taxonomic scope" value="Bacteria"/>
</dbReference>
<name>S5TGB9_9CORY</name>
<evidence type="ECO:0000256" key="2">
    <source>
        <dbReference type="SAM" id="SignalP"/>
    </source>
</evidence>
<feature type="compositionally biased region" description="Low complexity" evidence="1">
    <location>
        <begin position="62"/>
        <end position="78"/>
    </location>
</feature>
<keyword evidence="3" id="KW-0687">Ribonucleoprotein</keyword>
<dbReference type="Proteomes" id="UP000015388">
    <property type="component" value="Chromosome"/>
</dbReference>
<evidence type="ECO:0000256" key="1">
    <source>
        <dbReference type="SAM" id="MobiDB-lite"/>
    </source>
</evidence>
<feature type="signal peptide" evidence="2">
    <location>
        <begin position="1"/>
        <end position="18"/>
    </location>
</feature>
<feature type="region of interest" description="Disordered" evidence="1">
    <location>
        <begin position="62"/>
        <end position="108"/>
    </location>
</feature>
<protein>
    <submittedName>
        <fullName evidence="3">50S ribosomal protein L7/L12</fullName>
    </submittedName>
</protein>
<keyword evidence="3" id="KW-0689">Ribosomal protein</keyword>
<feature type="chain" id="PRO_5004532444" evidence="2">
    <location>
        <begin position="19"/>
        <end position="147"/>
    </location>
</feature>
<sequence>MRLAVAPASSSLALAASASSLEAPSRMAFGAASTSSLASFRPRPGTISRTALMTPIFLAPASSRTTSNSDCSSASAAPASPPAAPAAATATGAAASTSKTSSNSLTNSESSMRVISLKASMSSSLESLAMVASFLLWGRSVRTPKCG</sequence>
<accession>S5TGB9</accession>
<evidence type="ECO:0000313" key="4">
    <source>
        <dbReference type="Proteomes" id="UP000015388"/>
    </source>
</evidence>
<proteinExistence type="predicted"/>